<evidence type="ECO:0000313" key="2">
    <source>
        <dbReference type="Proteomes" id="UP000029867"/>
    </source>
</evidence>
<name>A0A099NQC1_PICKU</name>
<dbReference type="InterPro" id="IPR012469">
    <property type="entry name" value="DUF1688"/>
</dbReference>
<dbReference type="Pfam" id="PF07958">
    <property type="entry name" value="DUF1688"/>
    <property type="match status" value="1"/>
</dbReference>
<feature type="non-terminal residue" evidence="1">
    <location>
        <position position="1"/>
    </location>
</feature>
<protein>
    <recommendedName>
        <fullName evidence="3">DUF1688 domain-containing protein</fullName>
    </recommendedName>
</protein>
<dbReference type="PANTHER" id="PTHR31687">
    <property type="match status" value="1"/>
</dbReference>
<proteinExistence type="predicted"/>
<evidence type="ECO:0008006" key="3">
    <source>
        <dbReference type="Google" id="ProtNLM"/>
    </source>
</evidence>
<reference evidence="2" key="1">
    <citation type="journal article" date="2014" name="Microb. Cell Fact.">
        <title>Exploiting Issatchenkia orientalis SD108 for succinic acid production.</title>
        <authorList>
            <person name="Xiao H."/>
            <person name="Shao Z."/>
            <person name="Jiang Y."/>
            <person name="Dole S."/>
            <person name="Zhao H."/>
        </authorList>
    </citation>
    <scope>NUCLEOTIDE SEQUENCE [LARGE SCALE GENOMIC DNA]</scope>
    <source>
        <strain evidence="2">SD108</strain>
    </source>
</reference>
<gene>
    <name evidence="1" type="ORF">JL09_g6116</name>
</gene>
<sequence length="41" mass="4308">YELTLPQLIEAGSWKSGRAAASARRAHGGPPIELLADGTVF</sequence>
<comment type="caution">
    <text evidence="1">The sequence shown here is derived from an EMBL/GenBank/DDBJ whole genome shotgun (WGS) entry which is preliminary data.</text>
</comment>
<evidence type="ECO:0000313" key="1">
    <source>
        <dbReference type="EMBL" id="KGK34735.1"/>
    </source>
</evidence>
<dbReference type="HOGENOM" id="CLU_3282310_0_0_1"/>
<accession>A0A099NQC1</accession>
<dbReference type="Proteomes" id="UP000029867">
    <property type="component" value="Unassembled WGS sequence"/>
</dbReference>
<dbReference type="AlphaFoldDB" id="A0A099NQC1"/>
<organism evidence="1 2">
    <name type="scientific">Pichia kudriavzevii</name>
    <name type="common">Yeast</name>
    <name type="synonym">Issatchenkia orientalis</name>
    <dbReference type="NCBI Taxonomy" id="4909"/>
    <lineage>
        <taxon>Eukaryota</taxon>
        <taxon>Fungi</taxon>
        <taxon>Dikarya</taxon>
        <taxon>Ascomycota</taxon>
        <taxon>Saccharomycotina</taxon>
        <taxon>Pichiomycetes</taxon>
        <taxon>Pichiales</taxon>
        <taxon>Pichiaceae</taxon>
        <taxon>Pichia</taxon>
    </lineage>
</organism>
<dbReference type="EMBL" id="JQFK01001338">
    <property type="protein sequence ID" value="KGK34735.1"/>
    <property type="molecule type" value="Genomic_DNA"/>
</dbReference>
<dbReference type="PANTHER" id="PTHR31687:SF3">
    <property type="entry name" value="PROTEIN URG3"/>
    <property type="match status" value="1"/>
</dbReference>